<keyword evidence="9" id="KW-0645">Protease</keyword>
<feature type="domain" description="NfeD integral membrane" evidence="7">
    <location>
        <begin position="228"/>
        <end position="341"/>
    </location>
</feature>
<protein>
    <submittedName>
        <fullName evidence="9">Membrane-bound serine protease (ClpP class)</fullName>
    </submittedName>
</protein>
<gene>
    <name evidence="9" type="ORF">EDD65_102116</name>
</gene>
<comment type="caution">
    <text evidence="9">The sequence shown here is derived from an EMBL/GenBank/DDBJ whole genome shotgun (WGS) entry which is preliminary data.</text>
</comment>
<dbReference type="InterPro" id="IPR056738">
    <property type="entry name" value="NfeD1b_N"/>
</dbReference>
<evidence type="ECO:0000256" key="5">
    <source>
        <dbReference type="SAM" id="Phobius"/>
    </source>
</evidence>
<dbReference type="AlphaFoldDB" id="A0A4R3L0U4"/>
<keyword evidence="10" id="KW-1185">Reference proteome</keyword>
<feature type="domain" description="NfeD-like C-terminal" evidence="6">
    <location>
        <begin position="372"/>
        <end position="427"/>
    </location>
</feature>
<dbReference type="InterPro" id="IPR002810">
    <property type="entry name" value="NfeD-like_C"/>
</dbReference>
<keyword evidence="3 5" id="KW-1133">Transmembrane helix</keyword>
<comment type="subcellular location">
    <subcellularLocation>
        <location evidence="1">Membrane</location>
        <topology evidence="1">Multi-pass membrane protein</topology>
    </subcellularLocation>
</comment>
<dbReference type="InterPro" id="IPR012340">
    <property type="entry name" value="NA-bd_OB-fold"/>
</dbReference>
<organism evidence="9 10">
    <name type="scientific">Keratinibaculum paraultunense</name>
    <dbReference type="NCBI Taxonomy" id="1278232"/>
    <lineage>
        <taxon>Bacteria</taxon>
        <taxon>Bacillati</taxon>
        <taxon>Bacillota</taxon>
        <taxon>Tissierellia</taxon>
        <taxon>Tissierellales</taxon>
        <taxon>Tepidimicrobiaceae</taxon>
        <taxon>Keratinibaculum</taxon>
    </lineage>
</organism>
<evidence type="ECO:0000256" key="2">
    <source>
        <dbReference type="ARBA" id="ARBA00022692"/>
    </source>
</evidence>
<feature type="transmembrane region" description="Helical" evidence="5">
    <location>
        <begin position="272"/>
        <end position="290"/>
    </location>
</feature>
<dbReference type="GO" id="GO:0008233">
    <property type="term" value="F:peptidase activity"/>
    <property type="evidence" value="ECO:0007669"/>
    <property type="project" value="UniProtKB-KW"/>
</dbReference>
<dbReference type="CDD" id="cd07021">
    <property type="entry name" value="Clp_protease_NfeD_like"/>
    <property type="match status" value="1"/>
</dbReference>
<evidence type="ECO:0000259" key="6">
    <source>
        <dbReference type="Pfam" id="PF01957"/>
    </source>
</evidence>
<reference evidence="9 10" key="1">
    <citation type="submission" date="2019-03" db="EMBL/GenBank/DDBJ databases">
        <title>Genomic Encyclopedia of Type Strains, Phase IV (KMG-IV): sequencing the most valuable type-strain genomes for metagenomic binning, comparative biology and taxonomic classification.</title>
        <authorList>
            <person name="Goeker M."/>
        </authorList>
    </citation>
    <scope>NUCLEOTIDE SEQUENCE [LARGE SCALE GENOMIC DNA]</scope>
    <source>
        <strain evidence="9 10">DSM 26752</strain>
    </source>
</reference>
<dbReference type="SUPFAM" id="SSF52096">
    <property type="entry name" value="ClpP/crotonase"/>
    <property type="match status" value="1"/>
</dbReference>
<dbReference type="Pfam" id="PF25145">
    <property type="entry name" value="NfeD1b_N"/>
    <property type="match status" value="1"/>
</dbReference>
<feature type="transmembrane region" description="Helical" evidence="5">
    <location>
        <begin position="226"/>
        <end position="242"/>
    </location>
</feature>
<name>A0A4R3L0U4_9FIRM</name>
<dbReference type="EMBL" id="SMAE01000002">
    <property type="protein sequence ID" value="TCS91187.1"/>
    <property type="molecule type" value="Genomic_DNA"/>
</dbReference>
<feature type="domain" description="NfeD1b N-terminal" evidence="8">
    <location>
        <begin position="30"/>
        <end position="208"/>
    </location>
</feature>
<keyword evidence="4 5" id="KW-0472">Membrane</keyword>
<dbReference type="PANTHER" id="PTHR33507">
    <property type="entry name" value="INNER MEMBRANE PROTEIN YBBJ"/>
    <property type="match status" value="1"/>
</dbReference>
<evidence type="ECO:0000256" key="1">
    <source>
        <dbReference type="ARBA" id="ARBA00004141"/>
    </source>
</evidence>
<evidence type="ECO:0000313" key="10">
    <source>
        <dbReference type="Proteomes" id="UP000294567"/>
    </source>
</evidence>
<proteinExistence type="predicted"/>
<dbReference type="Proteomes" id="UP000294567">
    <property type="component" value="Unassembled WGS sequence"/>
</dbReference>
<dbReference type="Pfam" id="PF01957">
    <property type="entry name" value="NfeD"/>
    <property type="match status" value="1"/>
</dbReference>
<dbReference type="OrthoDB" id="9806253at2"/>
<dbReference type="GO" id="GO:0005886">
    <property type="term" value="C:plasma membrane"/>
    <property type="evidence" value="ECO:0007669"/>
    <property type="project" value="TreeGrafter"/>
</dbReference>
<dbReference type="Pfam" id="PF24961">
    <property type="entry name" value="NfeD_membrane"/>
    <property type="match status" value="1"/>
</dbReference>
<feature type="transmembrane region" description="Helical" evidence="5">
    <location>
        <begin position="322"/>
        <end position="341"/>
    </location>
</feature>
<dbReference type="GO" id="GO:0006508">
    <property type="term" value="P:proteolysis"/>
    <property type="evidence" value="ECO:0007669"/>
    <property type="project" value="UniProtKB-KW"/>
</dbReference>
<feature type="transmembrane region" description="Helical" evidence="5">
    <location>
        <begin position="297"/>
        <end position="316"/>
    </location>
</feature>
<dbReference type="InterPro" id="IPR052165">
    <property type="entry name" value="Membrane_assoc_protease"/>
</dbReference>
<sequence>MLKWKKTLILFIFIFLLLNNVVSSENIGDVYVIPIKGEINRATYNYLKTTLNDVLKKDPKAIIFEIDTYGGLIDEAEKIKNLIIELDIPTISFVNNKAVSAGVLITISSEKVVMSHSSTIGSAETIPNNEKVLSMWKGFLRDVAQLRGRDPKVIEAMADTDVYIEGVSEKGKLLNLTSKEALKLGVCDLISNNYDEMLQFFNISYGDIIKLEESKELKVSKILSNPYMNTLLLTIGFVGMVIEIFTPGFGIGGTISILGFGLFFAGNIIAGYSHWTSLAIFVVGLILLVVEAIVPGFGLPGISGIILVIVGIILSMDTLVSALIPLSIAIILTTIITILLVKLGHKSPHLEKIVLTTRQENEEGYLSAYSKDEYLGKEGITVSELRPSGIIEIDGKRIDALSDEGFIPKNTPVKIVRVEGPKIFVRRI</sequence>
<evidence type="ECO:0000259" key="7">
    <source>
        <dbReference type="Pfam" id="PF24961"/>
    </source>
</evidence>
<evidence type="ECO:0000256" key="3">
    <source>
        <dbReference type="ARBA" id="ARBA00022989"/>
    </source>
</evidence>
<evidence type="ECO:0000313" key="9">
    <source>
        <dbReference type="EMBL" id="TCS91187.1"/>
    </source>
</evidence>
<dbReference type="Gene3D" id="2.40.50.140">
    <property type="entry name" value="Nucleic acid-binding proteins"/>
    <property type="match status" value="1"/>
</dbReference>
<dbReference type="SUPFAM" id="SSF141322">
    <property type="entry name" value="NfeD domain-like"/>
    <property type="match status" value="1"/>
</dbReference>
<dbReference type="InterPro" id="IPR029045">
    <property type="entry name" value="ClpP/crotonase-like_dom_sf"/>
</dbReference>
<accession>A0A4R3L0U4</accession>
<keyword evidence="9" id="KW-0378">Hydrolase</keyword>
<dbReference type="Gene3D" id="3.90.226.10">
    <property type="entry name" value="2-enoyl-CoA Hydratase, Chain A, domain 1"/>
    <property type="match status" value="1"/>
</dbReference>
<dbReference type="PANTHER" id="PTHR33507:SF3">
    <property type="entry name" value="INNER MEMBRANE PROTEIN YBBJ"/>
    <property type="match status" value="1"/>
</dbReference>
<dbReference type="InterPro" id="IPR056739">
    <property type="entry name" value="NfeD_membrane"/>
</dbReference>
<evidence type="ECO:0000256" key="4">
    <source>
        <dbReference type="ARBA" id="ARBA00023136"/>
    </source>
</evidence>
<keyword evidence="2 5" id="KW-0812">Transmembrane</keyword>
<evidence type="ECO:0000259" key="8">
    <source>
        <dbReference type="Pfam" id="PF25145"/>
    </source>
</evidence>